<comment type="caution">
    <text evidence="1">The sequence shown here is derived from an EMBL/GenBank/DDBJ whole genome shotgun (WGS) entry which is preliminary data.</text>
</comment>
<dbReference type="SUPFAM" id="SSF53474">
    <property type="entry name" value="alpha/beta-Hydrolases"/>
    <property type="match status" value="1"/>
</dbReference>
<keyword evidence="2" id="KW-1185">Reference proteome</keyword>
<accession>A0A4S8HYG3</accession>
<gene>
    <name evidence="1" type="ORF">FAM09_10870</name>
</gene>
<dbReference type="GO" id="GO:0016787">
    <property type="term" value="F:hydrolase activity"/>
    <property type="evidence" value="ECO:0007669"/>
    <property type="project" value="UniProtKB-KW"/>
</dbReference>
<protein>
    <submittedName>
        <fullName evidence="1">Alpha/beta hydrolase</fullName>
    </submittedName>
</protein>
<dbReference type="AlphaFoldDB" id="A0A4S8HYG3"/>
<name>A0A4S8HYG3_9BACT</name>
<evidence type="ECO:0000313" key="2">
    <source>
        <dbReference type="Proteomes" id="UP000306918"/>
    </source>
</evidence>
<keyword evidence="1" id="KW-0378">Hydrolase</keyword>
<dbReference type="InterPro" id="IPR029058">
    <property type="entry name" value="AB_hydrolase_fold"/>
</dbReference>
<dbReference type="Proteomes" id="UP000306918">
    <property type="component" value="Unassembled WGS sequence"/>
</dbReference>
<evidence type="ECO:0000313" key="1">
    <source>
        <dbReference type="EMBL" id="THU40361.1"/>
    </source>
</evidence>
<reference evidence="1 2" key="1">
    <citation type="submission" date="2019-04" db="EMBL/GenBank/DDBJ databases">
        <title>Niastella caeni sp. nov., isolated from activated sludge.</title>
        <authorList>
            <person name="Sheng M."/>
        </authorList>
    </citation>
    <scope>NUCLEOTIDE SEQUENCE [LARGE SCALE GENOMIC DNA]</scope>
    <source>
        <strain evidence="1 2">HX-2-15</strain>
    </source>
</reference>
<proteinExistence type="predicted"/>
<dbReference type="RefSeq" id="WP_166437095.1">
    <property type="nucleotide sequence ID" value="NZ_STFF01000002.1"/>
</dbReference>
<sequence>MKLITLFLIAFILPTIVFAQRYLFYLHGRIIEEQGIHAVDTVNGYGAYKYEEIIDAFKKANFIVLSEARPKSTNPFDYAHKIQRQVDSLLKKGVKPSYITIVGASKGAIISMFTSSYLKNKNVNFVFMGGCDDEILNTFPEIQFCGNILSVYEKTDVEGTCIKFRQRTNLSIPHYKEIELNTGLKHGYLYKPLIEWINPVIKWGKGIYK</sequence>
<organism evidence="1 2">
    <name type="scientific">Niastella caeni</name>
    <dbReference type="NCBI Taxonomy" id="2569763"/>
    <lineage>
        <taxon>Bacteria</taxon>
        <taxon>Pseudomonadati</taxon>
        <taxon>Bacteroidota</taxon>
        <taxon>Chitinophagia</taxon>
        <taxon>Chitinophagales</taxon>
        <taxon>Chitinophagaceae</taxon>
        <taxon>Niastella</taxon>
    </lineage>
</organism>
<dbReference type="EMBL" id="STFF01000002">
    <property type="protein sequence ID" value="THU40361.1"/>
    <property type="molecule type" value="Genomic_DNA"/>
</dbReference>